<dbReference type="OrthoDB" id="9816064at2"/>
<gene>
    <name evidence="1" type="primary">maiA</name>
    <name evidence="1" type="ORF">DEA8626_02399</name>
</gene>
<proteinExistence type="predicted"/>
<reference evidence="1 2" key="1">
    <citation type="submission" date="2018-03" db="EMBL/GenBank/DDBJ databases">
        <authorList>
            <person name="Keele B.F."/>
        </authorList>
    </citation>
    <scope>NUCLEOTIDE SEQUENCE [LARGE SCALE GENOMIC DNA]</scope>
    <source>
        <strain evidence="1 2">CECT 8626</strain>
    </source>
</reference>
<protein>
    <submittedName>
        <fullName evidence="1">Maleate isomerase</fullName>
        <ecNumber evidence="1">5.2.1.1</ecNumber>
    </submittedName>
</protein>
<dbReference type="GO" id="GO:0050076">
    <property type="term" value="F:maleate isomerase activity"/>
    <property type="evidence" value="ECO:0007669"/>
    <property type="project" value="UniProtKB-EC"/>
</dbReference>
<dbReference type="RefSeq" id="WP_108853456.1">
    <property type="nucleotide sequence ID" value="NZ_OMOQ01000002.1"/>
</dbReference>
<dbReference type="PANTHER" id="PTHR40267:SF1">
    <property type="entry name" value="BLR3294 PROTEIN"/>
    <property type="match status" value="1"/>
</dbReference>
<keyword evidence="1" id="KW-0413">Isomerase</keyword>
<name>A0A2R8BIV3_9RHOB</name>
<dbReference type="PIRSF" id="PIRSF015736">
    <property type="entry name" value="MI"/>
    <property type="match status" value="1"/>
</dbReference>
<dbReference type="PANTHER" id="PTHR40267">
    <property type="entry name" value="BLR3294 PROTEIN"/>
    <property type="match status" value="1"/>
</dbReference>
<dbReference type="InterPro" id="IPR053714">
    <property type="entry name" value="Iso_Racemase_Enz_sf"/>
</dbReference>
<evidence type="ECO:0000313" key="1">
    <source>
        <dbReference type="EMBL" id="SPH23335.1"/>
    </source>
</evidence>
<accession>A0A2R8BIV3</accession>
<dbReference type="Gene3D" id="3.40.50.12500">
    <property type="match status" value="1"/>
</dbReference>
<keyword evidence="2" id="KW-1185">Reference proteome</keyword>
<dbReference type="Pfam" id="PF17645">
    <property type="entry name" value="Amdase"/>
    <property type="match status" value="1"/>
</dbReference>
<dbReference type="EC" id="5.2.1.1" evidence="1"/>
<sequence length="245" mass="25826">MTADPRAIKVGVLVPYTNTNLEPDIMLMRPEGCSLHFERLGDYDIDAIPGSDQMARLGAADITETLRLISGIRPRAVLYGCTSATLTHGAGFDRELAAQIGARSGAVSLTAAGSLVLAIRVLGAAKVGFSSPYLGEINDQAAAFLADEGIATVARADIGRELGNYGQGELTPDEIFALAMRVNVPEVEAIVLSCTDMRSVETVDRIEAATGKPVVTSNQAMVFALCRALGLPRPPGAPGRLFERL</sequence>
<dbReference type="InterPro" id="IPR026286">
    <property type="entry name" value="MaiA/AMDase"/>
</dbReference>
<evidence type="ECO:0000313" key="2">
    <source>
        <dbReference type="Proteomes" id="UP000244924"/>
    </source>
</evidence>
<dbReference type="EMBL" id="OMOQ01000002">
    <property type="protein sequence ID" value="SPH23335.1"/>
    <property type="molecule type" value="Genomic_DNA"/>
</dbReference>
<organism evidence="1 2">
    <name type="scientific">Albidovulum aquaemixtae</name>
    <dbReference type="NCBI Taxonomy" id="1542388"/>
    <lineage>
        <taxon>Bacteria</taxon>
        <taxon>Pseudomonadati</taxon>
        <taxon>Pseudomonadota</taxon>
        <taxon>Alphaproteobacteria</taxon>
        <taxon>Rhodobacterales</taxon>
        <taxon>Paracoccaceae</taxon>
        <taxon>Albidovulum</taxon>
    </lineage>
</organism>
<dbReference type="Proteomes" id="UP000244924">
    <property type="component" value="Unassembled WGS sequence"/>
</dbReference>
<dbReference type="AlphaFoldDB" id="A0A2R8BIV3"/>